<keyword evidence="2" id="KW-1185">Reference proteome</keyword>
<proteinExistence type="predicted"/>
<dbReference type="EMBL" id="BDGG01000001">
    <property type="protein sequence ID" value="GAU87326.1"/>
    <property type="molecule type" value="Genomic_DNA"/>
</dbReference>
<reference evidence="1 2" key="1">
    <citation type="journal article" date="2016" name="Nat. Commun.">
        <title>Extremotolerant tardigrade genome and improved radiotolerance of human cultured cells by tardigrade-unique protein.</title>
        <authorList>
            <person name="Hashimoto T."/>
            <person name="Horikawa D.D."/>
            <person name="Saito Y."/>
            <person name="Kuwahara H."/>
            <person name="Kozuka-Hata H."/>
            <person name="Shin-I T."/>
            <person name="Minakuchi Y."/>
            <person name="Ohishi K."/>
            <person name="Motoyama A."/>
            <person name="Aizu T."/>
            <person name="Enomoto A."/>
            <person name="Kondo K."/>
            <person name="Tanaka S."/>
            <person name="Hara Y."/>
            <person name="Koshikawa S."/>
            <person name="Sagara H."/>
            <person name="Miura T."/>
            <person name="Yokobori S."/>
            <person name="Miyagawa K."/>
            <person name="Suzuki Y."/>
            <person name="Kubo T."/>
            <person name="Oyama M."/>
            <person name="Kohara Y."/>
            <person name="Fujiyama A."/>
            <person name="Arakawa K."/>
            <person name="Katayama T."/>
            <person name="Toyoda A."/>
            <person name="Kunieda T."/>
        </authorList>
    </citation>
    <scope>NUCLEOTIDE SEQUENCE [LARGE SCALE GENOMIC DNA]</scope>
    <source>
        <strain evidence="1 2">YOKOZUNA-1</strain>
    </source>
</reference>
<sequence>MKYSLCGYDCFRKGHETSLSYYELRCSPCNVKLKNPPICDLIGNKTVKLTVRACPLSGLSEEQLIIKLDDVKSFVNESRRWSLQPAWPLRSFTVSCPISTKDWAGWTDVSKRIKSLYLPLSKLRDFTF</sequence>
<dbReference type="AlphaFoldDB" id="A0A1D1UCD4"/>
<organism evidence="1 2">
    <name type="scientific">Ramazzottius varieornatus</name>
    <name type="common">Water bear</name>
    <name type="synonym">Tardigrade</name>
    <dbReference type="NCBI Taxonomy" id="947166"/>
    <lineage>
        <taxon>Eukaryota</taxon>
        <taxon>Metazoa</taxon>
        <taxon>Ecdysozoa</taxon>
        <taxon>Tardigrada</taxon>
        <taxon>Eutardigrada</taxon>
        <taxon>Parachela</taxon>
        <taxon>Hypsibioidea</taxon>
        <taxon>Ramazzottiidae</taxon>
        <taxon>Ramazzottius</taxon>
    </lineage>
</organism>
<evidence type="ECO:0000313" key="2">
    <source>
        <dbReference type="Proteomes" id="UP000186922"/>
    </source>
</evidence>
<evidence type="ECO:0000313" key="1">
    <source>
        <dbReference type="EMBL" id="GAU87326.1"/>
    </source>
</evidence>
<protein>
    <submittedName>
        <fullName evidence="1">Uncharacterized protein</fullName>
    </submittedName>
</protein>
<accession>A0A1D1UCD4</accession>
<gene>
    <name evidence="1" type="primary">RvY_00198</name>
    <name evidence="1" type="synonym">RvY_00198.1</name>
    <name evidence="1" type="ORF">RvY_00198-1</name>
</gene>
<name>A0A1D1UCD4_RAMVA</name>
<dbReference type="Proteomes" id="UP000186922">
    <property type="component" value="Unassembled WGS sequence"/>
</dbReference>
<comment type="caution">
    <text evidence="1">The sequence shown here is derived from an EMBL/GenBank/DDBJ whole genome shotgun (WGS) entry which is preliminary data.</text>
</comment>